<comment type="caution">
    <text evidence="1">The sequence shown here is derived from an EMBL/GenBank/DDBJ whole genome shotgun (WGS) entry which is preliminary data.</text>
</comment>
<protein>
    <submittedName>
        <fullName evidence="1">Uncharacterized protein</fullName>
    </submittedName>
</protein>
<evidence type="ECO:0000313" key="1">
    <source>
        <dbReference type="EMBL" id="KAI8424305.1"/>
    </source>
</evidence>
<sequence>MESTWAMQVSYYNISRAVWEPLIEPVEILKDYTYKHVPWELKMERDKSEYYGAPYVLHNCTGLTAKLLLEDNHDFTIVELEEEVQVPVERADKRYFPLGRKQSGSVDRHAPHVFLHESRGLISDVVMQEAALHIYLRSVVQVEKNSSAPLWPIVEKEEKLLLLRVLGSSDVSAPFLYTEQHTTIVKRKRYGGLYVEVQLSEGGTYITVRQYRDGHAPALVVNYCPYTITVYEKENINVK</sequence>
<dbReference type="Proteomes" id="UP001064048">
    <property type="component" value="Chromosome 4"/>
</dbReference>
<organism evidence="1 2">
    <name type="scientific">Choristoneura fumiferana</name>
    <name type="common">Spruce budworm moth</name>
    <name type="synonym">Archips fumiferana</name>
    <dbReference type="NCBI Taxonomy" id="7141"/>
    <lineage>
        <taxon>Eukaryota</taxon>
        <taxon>Metazoa</taxon>
        <taxon>Ecdysozoa</taxon>
        <taxon>Arthropoda</taxon>
        <taxon>Hexapoda</taxon>
        <taxon>Insecta</taxon>
        <taxon>Pterygota</taxon>
        <taxon>Neoptera</taxon>
        <taxon>Endopterygota</taxon>
        <taxon>Lepidoptera</taxon>
        <taxon>Glossata</taxon>
        <taxon>Ditrysia</taxon>
        <taxon>Tortricoidea</taxon>
        <taxon>Tortricidae</taxon>
        <taxon>Tortricinae</taxon>
        <taxon>Choristoneura</taxon>
    </lineage>
</organism>
<accession>A0ACC0JJJ4</accession>
<reference evidence="1 2" key="1">
    <citation type="journal article" date="2022" name="Genome Biol. Evol.">
        <title>The Spruce Budworm Genome: Reconstructing the Evolutionary History of Antifreeze Proteins.</title>
        <authorList>
            <person name="Beliveau C."/>
            <person name="Gagne P."/>
            <person name="Picq S."/>
            <person name="Vernygora O."/>
            <person name="Keeling C.I."/>
            <person name="Pinkney K."/>
            <person name="Doucet D."/>
            <person name="Wen F."/>
            <person name="Johnston J.S."/>
            <person name="Maaroufi H."/>
            <person name="Boyle B."/>
            <person name="Laroche J."/>
            <person name="Dewar K."/>
            <person name="Juretic N."/>
            <person name="Blackburn G."/>
            <person name="Nisole A."/>
            <person name="Brunet B."/>
            <person name="Brandao M."/>
            <person name="Lumley L."/>
            <person name="Duan J."/>
            <person name="Quan G."/>
            <person name="Lucarotti C.J."/>
            <person name="Roe A.D."/>
            <person name="Sperling F.A.H."/>
            <person name="Levesque R.C."/>
            <person name="Cusson M."/>
        </authorList>
    </citation>
    <scope>NUCLEOTIDE SEQUENCE [LARGE SCALE GENOMIC DNA]</scope>
    <source>
        <strain evidence="1">Glfc:IPQL:Cfum</strain>
    </source>
</reference>
<gene>
    <name evidence="1" type="ORF">MSG28_002855</name>
</gene>
<keyword evidence="2" id="KW-1185">Reference proteome</keyword>
<evidence type="ECO:0000313" key="2">
    <source>
        <dbReference type="Proteomes" id="UP001064048"/>
    </source>
</evidence>
<proteinExistence type="predicted"/>
<dbReference type="EMBL" id="CM046104">
    <property type="protein sequence ID" value="KAI8424305.1"/>
    <property type="molecule type" value="Genomic_DNA"/>
</dbReference>
<name>A0ACC0JJJ4_CHOFU</name>